<sequence>MWAWCILTGLCWYPRLGWETSLFPHVNSGKSDVSQPNRGYQNRPVRQTSWIKRPPNVVMRIFGVGGAAQVSSSSSDHGSKLWDPSRNQHRVDSKKGFRIKIRPNKCHI</sequence>
<dbReference type="Proteomes" id="UP000499080">
    <property type="component" value="Unassembled WGS sequence"/>
</dbReference>
<feature type="region of interest" description="Disordered" evidence="1">
    <location>
        <begin position="68"/>
        <end position="94"/>
    </location>
</feature>
<feature type="region of interest" description="Disordered" evidence="1">
    <location>
        <begin position="28"/>
        <end position="47"/>
    </location>
</feature>
<feature type="signal peptide" evidence="2">
    <location>
        <begin position="1"/>
        <end position="17"/>
    </location>
</feature>
<evidence type="ECO:0000256" key="2">
    <source>
        <dbReference type="SAM" id="SignalP"/>
    </source>
</evidence>
<name>A0A4Y2LLL8_ARAVE</name>
<keyword evidence="2" id="KW-0732">Signal</keyword>
<keyword evidence="4" id="KW-1185">Reference proteome</keyword>
<organism evidence="3 4">
    <name type="scientific">Araneus ventricosus</name>
    <name type="common">Orbweaver spider</name>
    <name type="synonym">Epeira ventricosa</name>
    <dbReference type="NCBI Taxonomy" id="182803"/>
    <lineage>
        <taxon>Eukaryota</taxon>
        <taxon>Metazoa</taxon>
        <taxon>Ecdysozoa</taxon>
        <taxon>Arthropoda</taxon>
        <taxon>Chelicerata</taxon>
        <taxon>Arachnida</taxon>
        <taxon>Araneae</taxon>
        <taxon>Araneomorphae</taxon>
        <taxon>Entelegynae</taxon>
        <taxon>Araneoidea</taxon>
        <taxon>Araneidae</taxon>
        <taxon>Araneus</taxon>
    </lineage>
</organism>
<feature type="chain" id="PRO_5021327901" description="Secreted protein" evidence="2">
    <location>
        <begin position="18"/>
        <end position="108"/>
    </location>
</feature>
<evidence type="ECO:0000313" key="4">
    <source>
        <dbReference type="Proteomes" id="UP000499080"/>
    </source>
</evidence>
<evidence type="ECO:0000256" key="1">
    <source>
        <dbReference type="SAM" id="MobiDB-lite"/>
    </source>
</evidence>
<dbReference type="EMBL" id="BGPR01006023">
    <property type="protein sequence ID" value="GBN15414.1"/>
    <property type="molecule type" value="Genomic_DNA"/>
</dbReference>
<reference evidence="3 4" key="1">
    <citation type="journal article" date="2019" name="Sci. Rep.">
        <title>Orb-weaving spider Araneus ventricosus genome elucidates the spidroin gene catalogue.</title>
        <authorList>
            <person name="Kono N."/>
            <person name="Nakamura H."/>
            <person name="Ohtoshi R."/>
            <person name="Moran D.A.P."/>
            <person name="Shinohara A."/>
            <person name="Yoshida Y."/>
            <person name="Fujiwara M."/>
            <person name="Mori M."/>
            <person name="Tomita M."/>
            <person name="Arakawa K."/>
        </authorList>
    </citation>
    <scope>NUCLEOTIDE SEQUENCE [LARGE SCALE GENOMIC DNA]</scope>
</reference>
<protein>
    <recommendedName>
        <fullName evidence="5">Secreted protein</fullName>
    </recommendedName>
</protein>
<accession>A0A4Y2LLL8</accession>
<dbReference type="AlphaFoldDB" id="A0A4Y2LLL8"/>
<proteinExistence type="predicted"/>
<evidence type="ECO:0008006" key="5">
    <source>
        <dbReference type="Google" id="ProtNLM"/>
    </source>
</evidence>
<gene>
    <name evidence="3" type="ORF">AVEN_172423_1</name>
</gene>
<comment type="caution">
    <text evidence="3">The sequence shown here is derived from an EMBL/GenBank/DDBJ whole genome shotgun (WGS) entry which is preliminary data.</text>
</comment>
<evidence type="ECO:0000313" key="3">
    <source>
        <dbReference type="EMBL" id="GBN15414.1"/>
    </source>
</evidence>